<keyword evidence="5" id="KW-0496">Mitochondrion</keyword>
<keyword evidence="8" id="KW-1185">Reference proteome</keyword>
<keyword evidence="3" id="KW-0809">Transit peptide</keyword>
<keyword evidence="6" id="KW-0687">Ribonucleoprotein</keyword>
<name>A0ABR2W537_9FUNG</name>
<comment type="subcellular location">
    <subcellularLocation>
        <location evidence="1">Mitochondrion</location>
    </subcellularLocation>
</comment>
<evidence type="ECO:0000313" key="7">
    <source>
        <dbReference type="EMBL" id="KAK9720528.1"/>
    </source>
</evidence>
<reference evidence="7 8" key="1">
    <citation type="submission" date="2023-04" db="EMBL/GenBank/DDBJ databases">
        <title>Genome of Basidiobolus ranarum AG-B5.</title>
        <authorList>
            <person name="Stajich J.E."/>
            <person name="Carter-House D."/>
            <person name="Gryganskyi A."/>
        </authorList>
    </citation>
    <scope>NUCLEOTIDE SEQUENCE [LARGE SCALE GENOMIC DNA]</scope>
    <source>
        <strain evidence="7 8">AG-B5</strain>
    </source>
</reference>
<evidence type="ECO:0000256" key="3">
    <source>
        <dbReference type="ARBA" id="ARBA00022946"/>
    </source>
</evidence>
<evidence type="ECO:0000256" key="4">
    <source>
        <dbReference type="ARBA" id="ARBA00022980"/>
    </source>
</evidence>
<evidence type="ECO:0000256" key="2">
    <source>
        <dbReference type="ARBA" id="ARBA00010152"/>
    </source>
</evidence>
<evidence type="ECO:0000313" key="8">
    <source>
        <dbReference type="Proteomes" id="UP001479436"/>
    </source>
</evidence>
<gene>
    <name evidence="7" type="primary">MRPL27_2</name>
    <name evidence="7" type="ORF">K7432_004108</name>
</gene>
<dbReference type="Pfam" id="PF09809">
    <property type="entry name" value="MRP-L27"/>
    <property type="match status" value="1"/>
</dbReference>
<proteinExistence type="inferred from homology"/>
<comment type="caution">
    <text evidence="7">The sequence shown here is derived from an EMBL/GenBank/DDBJ whole genome shotgun (WGS) entry which is preliminary data.</text>
</comment>
<dbReference type="EMBL" id="JASJQH010007011">
    <property type="protein sequence ID" value="KAK9720528.1"/>
    <property type="molecule type" value="Genomic_DNA"/>
</dbReference>
<dbReference type="GO" id="GO:0005840">
    <property type="term" value="C:ribosome"/>
    <property type="evidence" value="ECO:0007669"/>
    <property type="project" value="UniProtKB-KW"/>
</dbReference>
<sequence length="91" mass="10286">MFGVVRAICRGARRDPMTSKRGHNYYKGKGSGAMGRHTKHGGYLIDYNKVRTYVVPDLTDCQFKPYVSHRTEKIATTIKAQDFLTSTTKAE</sequence>
<comment type="similarity">
    <text evidence="2">Belongs to the mitochondrion-specific ribosomal protein mL41 family.</text>
</comment>
<keyword evidence="4 7" id="KW-0689">Ribosomal protein</keyword>
<evidence type="ECO:0000256" key="5">
    <source>
        <dbReference type="ARBA" id="ARBA00023128"/>
    </source>
</evidence>
<evidence type="ECO:0000256" key="6">
    <source>
        <dbReference type="ARBA" id="ARBA00023274"/>
    </source>
</evidence>
<evidence type="ECO:0000256" key="1">
    <source>
        <dbReference type="ARBA" id="ARBA00004173"/>
    </source>
</evidence>
<dbReference type="Proteomes" id="UP001479436">
    <property type="component" value="Unassembled WGS sequence"/>
</dbReference>
<organism evidence="7 8">
    <name type="scientific">Basidiobolus ranarum</name>
    <dbReference type="NCBI Taxonomy" id="34480"/>
    <lineage>
        <taxon>Eukaryota</taxon>
        <taxon>Fungi</taxon>
        <taxon>Fungi incertae sedis</taxon>
        <taxon>Zoopagomycota</taxon>
        <taxon>Entomophthoromycotina</taxon>
        <taxon>Basidiobolomycetes</taxon>
        <taxon>Basidiobolales</taxon>
        <taxon>Basidiobolaceae</taxon>
        <taxon>Basidiobolus</taxon>
    </lineage>
</organism>
<dbReference type="InterPro" id="IPR019189">
    <property type="entry name" value="Ribosomal_mL41"/>
</dbReference>
<dbReference type="PANTHER" id="PTHR21338:SF0">
    <property type="entry name" value="LARGE RIBOSOMAL SUBUNIT PROTEIN ML41"/>
    <property type="match status" value="1"/>
</dbReference>
<dbReference type="PANTHER" id="PTHR21338">
    <property type="entry name" value="MITOCHONDRIAL RIBOSOMAL PROTEIN L41"/>
    <property type="match status" value="1"/>
</dbReference>
<protein>
    <submittedName>
        <fullName evidence="7">60S ribosomal protein L27, mitochondrial</fullName>
    </submittedName>
</protein>
<accession>A0ABR2W537</accession>